<dbReference type="Pfam" id="PF00014">
    <property type="entry name" value="Kunitz_BPTI"/>
    <property type="match status" value="1"/>
</dbReference>
<dbReference type="PANTHER" id="PTHR10083">
    <property type="entry name" value="KUNITZ-TYPE PROTEASE INHIBITOR-RELATED"/>
    <property type="match status" value="1"/>
</dbReference>
<feature type="chain" id="PRO_5045275917" evidence="4">
    <location>
        <begin position="25"/>
        <end position="90"/>
    </location>
</feature>
<gene>
    <name evidence="7" type="primary">LOC132712162</name>
</gene>
<keyword evidence="4" id="KW-0732">Signal</keyword>
<dbReference type="PANTHER" id="PTHR10083:SF383">
    <property type="entry name" value="BPTI_KUNITZ INHIBITOR DOMAIN-CONTAINING PROTEIN"/>
    <property type="match status" value="1"/>
</dbReference>
<dbReference type="GeneID" id="132712162"/>
<dbReference type="Gene3D" id="4.10.410.10">
    <property type="entry name" value="Pancreatic trypsin inhibitor Kunitz domain"/>
    <property type="match status" value="1"/>
</dbReference>
<sequence length="90" mass="10197">MSSGGLLLLLGLLTLWAELTPVSGQNRPEFCYLRPEKGPCRARRLRFYYNPSSNKCHEFIYGGCGGNANRFETRNKCHFTCVAPPTRRLS</sequence>
<evidence type="ECO:0000259" key="5">
    <source>
        <dbReference type="PROSITE" id="PS50279"/>
    </source>
</evidence>
<keyword evidence="7" id="KW-0722">Serine protease inhibitor</keyword>
<evidence type="ECO:0000313" key="6">
    <source>
        <dbReference type="Proteomes" id="UP001652622"/>
    </source>
</evidence>
<dbReference type="PRINTS" id="PR00759">
    <property type="entry name" value="BASICPTASE"/>
</dbReference>
<dbReference type="RefSeq" id="XP_060548701.1">
    <property type="nucleotide sequence ID" value="XM_060692718.1"/>
</dbReference>
<keyword evidence="7" id="KW-0646">Protease inhibitor</keyword>
<evidence type="ECO:0000313" key="7">
    <source>
        <dbReference type="RefSeq" id="XP_060548701.1"/>
    </source>
</evidence>
<dbReference type="InterPro" id="IPR002223">
    <property type="entry name" value="Kunitz_BPTI"/>
</dbReference>
<reference evidence="7" key="1">
    <citation type="submission" date="2025-08" db="UniProtKB">
        <authorList>
            <consortium name="RefSeq"/>
        </authorList>
    </citation>
    <scope>IDENTIFICATION</scope>
    <source>
        <tissue evidence="7">Blood</tissue>
    </source>
</reference>
<proteinExistence type="predicted"/>
<dbReference type="InterPro" id="IPR020901">
    <property type="entry name" value="Prtase_inh_Kunz-CS"/>
</dbReference>
<dbReference type="GO" id="GO:0004867">
    <property type="term" value="F:serine-type endopeptidase inhibitor activity"/>
    <property type="evidence" value="ECO:0007669"/>
    <property type="project" value="UniProtKB-KW"/>
</dbReference>
<evidence type="ECO:0000256" key="4">
    <source>
        <dbReference type="SAM" id="SignalP"/>
    </source>
</evidence>
<dbReference type="Proteomes" id="UP001652622">
    <property type="component" value="Unplaced"/>
</dbReference>
<dbReference type="PROSITE" id="PS00280">
    <property type="entry name" value="BPTI_KUNITZ_1"/>
    <property type="match status" value="1"/>
</dbReference>
<organism evidence="6 7">
    <name type="scientific">Pantherophis guttatus</name>
    <name type="common">Corn snake</name>
    <name type="synonym">Elaphe guttata</name>
    <dbReference type="NCBI Taxonomy" id="94885"/>
    <lineage>
        <taxon>Eukaryota</taxon>
        <taxon>Metazoa</taxon>
        <taxon>Chordata</taxon>
        <taxon>Craniata</taxon>
        <taxon>Vertebrata</taxon>
        <taxon>Euteleostomi</taxon>
        <taxon>Lepidosauria</taxon>
        <taxon>Squamata</taxon>
        <taxon>Bifurcata</taxon>
        <taxon>Unidentata</taxon>
        <taxon>Episquamata</taxon>
        <taxon>Toxicofera</taxon>
        <taxon>Serpentes</taxon>
        <taxon>Colubroidea</taxon>
        <taxon>Colubridae</taxon>
        <taxon>Colubrinae</taxon>
        <taxon>Pantherophis</taxon>
    </lineage>
</organism>
<dbReference type="SUPFAM" id="SSF57362">
    <property type="entry name" value="BPTI-like"/>
    <property type="match status" value="1"/>
</dbReference>
<keyword evidence="6" id="KW-1185">Reference proteome</keyword>
<feature type="signal peptide" evidence="4">
    <location>
        <begin position="1"/>
        <end position="24"/>
    </location>
</feature>
<name>A0ABM3ZK03_PANGU</name>
<feature type="domain" description="BPTI/Kunitz inhibitor" evidence="5">
    <location>
        <begin position="31"/>
        <end position="81"/>
    </location>
</feature>
<dbReference type="PROSITE" id="PS50279">
    <property type="entry name" value="BPTI_KUNITZ_2"/>
    <property type="match status" value="1"/>
</dbReference>
<dbReference type="SMART" id="SM00131">
    <property type="entry name" value="KU"/>
    <property type="match status" value="1"/>
</dbReference>
<protein>
    <submittedName>
        <fullName evidence="7">Kunitz-type serine protease inhibitor kunitoxin-Tel1-like</fullName>
    </submittedName>
</protein>
<evidence type="ECO:0000256" key="1">
    <source>
        <dbReference type="ARBA" id="ARBA00004613"/>
    </source>
</evidence>
<evidence type="ECO:0000256" key="2">
    <source>
        <dbReference type="ARBA" id="ARBA00022525"/>
    </source>
</evidence>
<keyword evidence="2" id="KW-0964">Secreted</keyword>
<dbReference type="InterPro" id="IPR050098">
    <property type="entry name" value="TFPI/VKTCI-like"/>
</dbReference>
<dbReference type="InterPro" id="IPR036880">
    <property type="entry name" value="Kunitz_BPTI_sf"/>
</dbReference>
<accession>A0ABM3ZK03</accession>
<evidence type="ECO:0000256" key="3">
    <source>
        <dbReference type="ARBA" id="ARBA00023157"/>
    </source>
</evidence>
<comment type="subcellular location">
    <subcellularLocation>
        <location evidence="1">Secreted</location>
    </subcellularLocation>
</comment>
<keyword evidence="3" id="KW-1015">Disulfide bond</keyword>